<dbReference type="InterPro" id="IPR033749">
    <property type="entry name" value="Polyprenyl_synt_CS"/>
</dbReference>
<dbReference type="CDD" id="cd00685">
    <property type="entry name" value="Trans_IPPS_HT"/>
    <property type="match status" value="1"/>
</dbReference>
<reference evidence="4 5" key="1">
    <citation type="submission" date="2020-06" db="EMBL/GenBank/DDBJ databases">
        <title>Actinomadura xiongansis sp. nov., isolated from soil of Baiyangdian.</title>
        <authorList>
            <person name="Zhang X."/>
        </authorList>
    </citation>
    <scope>NUCLEOTIDE SEQUENCE [LARGE SCALE GENOMIC DNA]</scope>
    <source>
        <strain evidence="4 5">HBUM206468</strain>
    </source>
</reference>
<evidence type="ECO:0000256" key="3">
    <source>
        <dbReference type="RuleBase" id="RU004466"/>
    </source>
</evidence>
<dbReference type="SFLD" id="SFLDG01017">
    <property type="entry name" value="Polyprenyl_Transferase_Like"/>
    <property type="match status" value="1"/>
</dbReference>
<dbReference type="PANTHER" id="PTHR12001">
    <property type="entry name" value="GERANYLGERANYL PYROPHOSPHATE SYNTHASE"/>
    <property type="match status" value="1"/>
</dbReference>
<evidence type="ECO:0000256" key="1">
    <source>
        <dbReference type="ARBA" id="ARBA00022723"/>
    </source>
</evidence>
<dbReference type="SUPFAM" id="SSF48576">
    <property type="entry name" value="Terpenoid synthases"/>
    <property type="match status" value="1"/>
</dbReference>
<proteinExistence type="inferred from homology"/>
<dbReference type="Pfam" id="PF00348">
    <property type="entry name" value="polyprenyl_synt"/>
    <property type="match status" value="1"/>
</dbReference>
<dbReference type="SFLD" id="SFLDS00005">
    <property type="entry name" value="Isoprenoid_Synthase_Type_I"/>
    <property type="match status" value="1"/>
</dbReference>
<keyword evidence="5" id="KW-1185">Reference proteome</keyword>
<dbReference type="EMBL" id="JABVEC010000032">
    <property type="protein sequence ID" value="MBC6469832.1"/>
    <property type="molecule type" value="Genomic_DNA"/>
</dbReference>
<accession>A0ABR7LY94</accession>
<keyword evidence="3" id="KW-0808">Transferase</keyword>
<keyword evidence="2" id="KW-0460">Magnesium</keyword>
<dbReference type="PANTHER" id="PTHR12001:SF71">
    <property type="entry name" value="(2E,6E)-FARNESYL DIPHOSPHATE SYNTHASE"/>
    <property type="match status" value="1"/>
</dbReference>
<sequence length="351" mass="36907">MPPETPQPQATVRDVTQILTRTRGLVDPVLRRAVQQLHPHIGEMAGFALGWRELDGTSRVGQNGKGLRPAIVLLAARASGARPEAAVDGAVAIELVHTFSLVHDDIMDGDERRRHRDTVWKAYGVGPAVLTGDTLLALAMDTLAQAGTPQAAAALRRLSSTLLELVRGQAEDVAFESRPWSCPDAVTVEEYQAMAAGKTGALLACAAAVGALLGGGSPSATAAMSRLGRHLGLAFQAVDDLLGIWGDPEVTGKPVFSDLRSGKKTLPIVAALASGGDGASRLASLLGARPDDVTLRRAAGLVRELGGLAYTRERAELHLHEALRLLEAPELERTAAGELAALARFVVDRAH</sequence>
<keyword evidence="1" id="KW-0479">Metal-binding</keyword>
<dbReference type="Gene3D" id="1.10.600.10">
    <property type="entry name" value="Farnesyl Diphosphate Synthase"/>
    <property type="match status" value="1"/>
</dbReference>
<dbReference type="Proteomes" id="UP000805614">
    <property type="component" value="Unassembled WGS sequence"/>
</dbReference>
<dbReference type="InterPro" id="IPR000092">
    <property type="entry name" value="Polyprenyl_synt"/>
</dbReference>
<name>A0ABR7LY94_9ACTN</name>
<evidence type="ECO:0000313" key="5">
    <source>
        <dbReference type="Proteomes" id="UP000805614"/>
    </source>
</evidence>
<comment type="caution">
    <text evidence="4">The sequence shown here is derived from an EMBL/GenBank/DDBJ whole genome shotgun (WGS) entry which is preliminary data.</text>
</comment>
<organism evidence="4 5">
    <name type="scientific">Actinomadura alba</name>
    <dbReference type="NCBI Taxonomy" id="406431"/>
    <lineage>
        <taxon>Bacteria</taxon>
        <taxon>Bacillati</taxon>
        <taxon>Actinomycetota</taxon>
        <taxon>Actinomycetes</taxon>
        <taxon>Streptosporangiales</taxon>
        <taxon>Thermomonosporaceae</taxon>
        <taxon>Actinomadura</taxon>
    </lineage>
</organism>
<evidence type="ECO:0000256" key="2">
    <source>
        <dbReference type="ARBA" id="ARBA00022842"/>
    </source>
</evidence>
<dbReference type="InterPro" id="IPR008949">
    <property type="entry name" value="Isoprenoid_synthase_dom_sf"/>
</dbReference>
<dbReference type="PROSITE" id="PS00723">
    <property type="entry name" value="POLYPRENYL_SYNTHASE_1"/>
    <property type="match status" value="1"/>
</dbReference>
<protein>
    <submittedName>
        <fullName evidence="4">Polyprenyl synthetase family protein</fullName>
    </submittedName>
</protein>
<comment type="similarity">
    <text evidence="3">Belongs to the FPP/GGPP synthase family.</text>
</comment>
<gene>
    <name evidence="4" type="ORF">HKK74_30700</name>
</gene>
<evidence type="ECO:0000313" key="4">
    <source>
        <dbReference type="EMBL" id="MBC6469832.1"/>
    </source>
</evidence>